<reference evidence="7" key="1">
    <citation type="journal article" date="2020" name="mSystems">
        <title>Genome- and Community-Level Interaction Insights into Carbon Utilization and Element Cycling Functions of Hydrothermarchaeota in Hydrothermal Sediment.</title>
        <authorList>
            <person name="Zhou Z."/>
            <person name="Liu Y."/>
            <person name="Xu W."/>
            <person name="Pan J."/>
            <person name="Luo Z.H."/>
            <person name="Li M."/>
        </authorList>
    </citation>
    <scope>NUCLEOTIDE SEQUENCE [LARGE SCALE GENOMIC DNA]</scope>
    <source>
        <strain evidence="7">SpSt-246</strain>
    </source>
</reference>
<dbReference type="Pfam" id="PF03626">
    <property type="entry name" value="COX4_pro"/>
    <property type="match status" value="1"/>
</dbReference>
<dbReference type="InterPro" id="IPR005171">
    <property type="entry name" value="Cyt_c_oxidase_su4_prok"/>
</dbReference>
<gene>
    <name evidence="7" type="ORF">ENP73_10520</name>
</gene>
<name>A0A7C2C1V3_9DEIN</name>
<evidence type="ECO:0000256" key="1">
    <source>
        <dbReference type="ARBA" id="ARBA00004651"/>
    </source>
</evidence>
<proteinExistence type="predicted"/>
<evidence type="ECO:0000256" key="4">
    <source>
        <dbReference type="ARBA" id="ARBA00022989"/>
    </source>
</evidence>
<comment type="caution">
    <text evidence="7">The sequence shown here is derived from an EMBL/GenBank/DDBJ whole genome shotgun (WGS) entry which is preliminary data.</text>
</comment>
<dbReference type="EMBL" id="DSKL01000409">
    <property type="protein sequence ID" value="HEH83356.1"/>
    <property type="molecule type" value="Genomic_DNA"/>
</dbReference>
<evidence type="ECO:0000313" key="7">
    <source>
        <dbReference type="EMBL" id="HEH83356.1"/>
    </source>
</evidence>
<keyword evidence="5 6" id="KW-0472">Membrane</keyword>
<evidence type="ECO:0000256" key="5">
    <source>
        <dbReference type="ARBA" id="ARBA00023136"/>
    </source>
</evidence>
<keyword evidence="4 6" id="KW-1133">Transmembrane helix</keyword>
<dbReference type="AlphaFoldDB" id="A0A7C2C1V3"/>
<sequence>MEGSPEIPRGEQHQPIGVYLAVWGLLFVLSALSYLLDYFKVEPIGLRRFLITAFAFLKAGLIVAYFMHLRFERVGLVYAILLPPLLLVALVAILLPEGQYVATVRRLFLGGP</sequence>
<evidence type="ECO:0000256" key="6">
    <source>
        <dbReference type="SAM" id="Phobius"/>
    </source>
</evidence>
<keyword evidence="3 6" id="KW-0812">Transmembrane</keyword>
<feature type="transmembrane region" description="Helical" evidence="6">
    <location>
        <begin position="48"/>
        <end position="69"/>
    </location>
</feature>
<evidence type="ECO:0000256" key="2">
    <source>
        <dbReference type="ARBA" id="ARBA00022475"/>
    </source>
</evidence>
<comment type="subcellular location">
    <subcellularLocation>
        <location evidence="1">Cell membrane</location>
        <topology evidence="1">Multi-pass membrane protein</topology>
    </subcellularLocation>
</comment>
<keyword evidence="2" id="KW-1003">Cell membrane</keyword>
<dbReference type="GO" id="GO:0005886">
    <property type="term" value="C:plasma membrane"/>
    <property type="evidence" value="ECO:0007669"/>
    <property type="project" value="UniProtKB-SubCell"/>
</dbReference>
<feature type="transmembrane region" description="Helical" evidence="6">
    <location>
        <begin position="75"/>
        <end position="96"/>
    </location>
</feature>
<organism evidence="7">
    <name type="scientific">Thermus islandicus</name>
    <dbReference type="NCBI Taxonomy" id="540988"/>
    <lineage>
        <taxon>Bacteria</taxon>
        <taxon>Thermotogati</taxon>
        <taxon>Deinococcota</taxon>
        <taxon>Deinococci</taxon>
        <taxon>Thermales</taxon>
        <taxon>Thermaceae</taxon>
        <taxon>Thermus</taxon>
    </lineage>
</organism>
<accession>A0A7C2C1V3</accession>
<protein>
    <submittedName>
        <fullName evidence="7">Cytochrome C oxidase subunit IV</fullName>
    </submittedName>
</protein>
<evidence type="ECO:0000256" key="3">
    <source>
        <dbReference type="ARBA" id="ARBA00022692"/>
    </source>
</evidence>
<feature type="transmembrane region" description="Helical" evidence="6">
    <location>
        <begin position="16"/>
        <end position="36"/>
    </location>
</feature>